<accession>A0ABM7XY41</accession>
<gene>
    <name evidence="1" type="ORF">Rmf_03510</name>
</gene>
<evidence type="ECO:0000313" key="2">
    <source>
        <dbReference type="Proteomes" id="UP000831327"/>
    </source>
</evidence>
<name>A0ABM7XY41_9PROT</name>
<dbReference type="EMBL" id="AP025637">
    <property type="protein sequence ID" value="BDG70422.1"/>
    <property type="molecule type" value="Genomic_DNA"/>
</dbReference>
<protein>
    <submittedName>
        <fullName evidence="1">Uncharacterized protein</fullName>
    </submittedName>
</protein>
<organism evidence="1 2">
    <name type="scientific">Roseomonas fluvialis</name>
    <dbReference type="NCBI Taxonomy" id="1750527"/>
    <lineage>
        <taxon>Bacteria</taxon>
        <taxon>Pseudomonadati</taxon>
        <taxon>Pseudomonadota</taxon>
        <taxon>Alphaproteobacteria</taxon>
        <taxon>Acetobacterales</taxon>
        <taxon>Roseomonadaceae</taxon>
        <taxon>Roseomonas</taxon>
    </lineage>
</organism>
<dbReference type="RefSeq" id="WP_244457755.1">
    <property type="nucleotide sequence ID" value="NZ_AP025637.1"/>
</dbReference>
<evidence type="ECO:0000313" key="1">
    <source>
        <dbReference type="EMBL" id="BDG70422.1"/>
    </source>
</evidence>
<sequence length="86" mass="9187">MTDTEHDRRGMLCALPLLTAGIGMLAAGCTVAQLPFPNLTEAEAHLAAALEALHRAPDRFGGHKAEAARLIRGALNEIELARLAFR</sequence>
<dbReference type="Proteomes" id="UP000831327">
    <property type="component" value="Chromosome"/>
</dbReference>
<reference evidence="1 2" key="1">
    <citation type="journal article" date="2016" name="Microbes Environ.">
        <title>Phylogenetically diverse aerobic anoxygenic phototrophic bacteria isolated from epilithic biofilms in Tama river, Japan.</title>
        <authorList>
            <person name="Hirose S."/>
            <person name="Matsuura K."/>
            <person name="Haruta S."/>
        </authorList>
    </citation>
    <scope>NUCLEOTIDE SEQUENCE [LARGE SCALE GENOMIC DNA]</scope>
    <source>
        <strain evidence="1 2">S08</strain>
    </source>
</reference>
<proteinExistence type="predicted"/>
<keyword evidence="2" id="KW-1185">Reference proteome</keyword>